<evidence type="ECO:0000313" key="11">
    <source>
        <dbReference type="Proteomes" id="UP001223586"/>
    </source>
</evidence>
<dbReference type="NCBIfam" id="NF005796">
    <property type="entry name" value="PRK07636.1"/>
    <property type="match status" value="1"/>
</dbReference>
<dbReference type="InterPro" id="IPR012340">
    <property type="entry name" value="NA-bd_OB-fold"/>
</dbReference>
<keyword evidence="4" id="KW-0227">DNA damage</keyword>
<dbReference type="EC" id="6.5.1.7" evidence="10"/>
<dbReference type="Proteomes" id="UP001223586">
    <property type="component" value="Unassembled WGS sequence"/>
</dbReference>
<evidence type="ECO:0000256" key="8">
    <source>
        <dbReference type="ARBA" id="ARBA00034003"/>
    </source>
</evidence>
<dbReference type="RefSeq" id="WP_307225848.1">
    <property type="nucleotide sequence ID" value="NZ_JAUSTT010000001.1"/>
</dbReference>
<evidence type="ECO:0000256" key="5">
    <source>
        <dbReference type="ARBA" id="ARBA00023172"/>
    </source>
</evidence>
<reference evidence="10 11" key="1">
    <citation type="submission" date="2023-07" db="EMBL/GenBank/DDBJ databases">
        <title>Genomic Encyclopedia of Type Strains, Phase IV (KMG-IV): sequencing the most valuable type-strain genomes for metagenomic binning, comparative biology and taxonomic classification.</title>
        <authorList>
            <person name="Goeker M."/>
        </authorList>
    </citation>
    <scope>NUCLEOTIDE SEQUENCE [LARGE SCALE GENOMIC DNA]</scope>
    <source>
        <strain evidence="10 11">DSM 23837</strain>
    </source>
</reference>
<evidence type="ECO:0000256" key="2">
    <source>
        <dbReference type="ARBA" id="ARBA00022618"/>
    </source>
</evidence>
<dbReference type="SUPFAM" id="SSF50249">
    <property type="entry name" value="Nucleic acid-binding proteins"/>
    <property type="match status" value="1"/>
</dbReference>
<keyword evidence="5" id="KW-0233">DNA recombination</keyword>
<dbReference type="EMBL" id="JAUSTT010000001">
    <property type="protein sequence ID" value="MDQ0174405.1"/>
    <property type="molecule type" value="Genomic_DNA"/>
</dbReference>
<proteinExistence type="predicted"/>
<comment type="catalytic activity">
    <reaction evidence="8">
        <text>ATP + (deoxyribonucleotide)n-3'-hydroxyl + 5'-phospho-(deoxyribonucleotide)m = (deoxyribonucleotide)n+m + AMP + diphosphate.</text>
        <dbReference type="EC" id="6.5.1.1"/>
    </reaction>
</comment>
<keyword evidence="11" id="KW-1185">Reference proteome</keyword>
<evidence type="ECO:0000256" key="1">
    <source>
        <dbReference type="ARBA" id="ARBA00022598"/>
    </source>
</evidence>
<keyword evidence="6" id="KW-0234">DNA repair</keyword>
<accession>A0ABT9WNP5</accession>
<keyword evidence="7" id="KW-0131">Cell cycle</keyword>
<keyword evidence="2" id="KW-0132">Cell division</keyword>
<comment type="caution">
    <text evidence="10">The sequence shown here is derived from an EMBL/GenBank/DDBJ whole genome shotgun (WGS) entry which is preliminary data.</text>
</comment>
<gene>
    <name evidence="10" type="ORF">J2S08_000236</name>
</gene>
<dbReference type="SUPFAM" id="SSF56091">
    <property type="entry name" value="DNA ligase/mRNA capping enzyme, catalytic domain"/>
    <property type="match status" value="1"/>
</dbReference>
<keyword evidence="1 10" id="KW-0436">Ligase</keyword>
<dbReference type="EC" id="6.5.1.1" evidence="10"/>
<dbReference type="EC" id="6.5.1.6" evidence="10"/>
<evidence type="ECO:0000256" key="6">
    <source>
        <dbReference type="ARBA" id="ARBA00023204"/>
    </source>
</evidence>
<dbReference type="Gene3D" id="3.30.470.30">
    <property type="entry name" value="DNA ligase/mRNA capping enzyme"/>
    <property type="match status" value="1"/>
</dbReference>
<evidence type="ECO:0000313" key="10">
    <source>
        <dbReference type="EMBL" id="MDQ0174405.1"/>
    </source>
</evidence>
<sequence length="276" mass="31431">MFISPMLLRKSEEPFDDSRYLTELKLDGIRFIYSVGEDGKVRMYTRHKNEVTTRFPELKALSLPPGTVLDGELIATDNEGKPDFEAVMSRFMSRKSVTPVSYVVFDVLQYEGKLTIQLPLLVRKELLAEIVPTDTPLLSKVQFIEGNGSAYYDAVKEQALEGIVLKRKDSRYEIGKRSANWLKVVNYQFADVLVTGWRKAEFGWSLKFADSGEYAGAMELGVPAEAKRRVYSLTVAYETKDFAYLEQPFAVRVKYRNLTKAGLLRLPSFVSWADPH</sequence>
<keyword evidence="3" id="KW-0479">Metal-binding</keyword>
<evidence type="ECO:0000259" key="9">
    <source>
        <dbReference type="PROSITE" id="PS50160"/>
    </source>
</evidence>
<dbReference type="Pfam" id="PF01068">
    <property type="entry name" value="DNA_ligase_A_M"/>
    <property type="match status" value="1"/>
</dbReference>
<evidence type="ECO:0000256" key="3">
    <source>
        <dbReference type="ARBA" id="ARBA00022723"/>
    </source>
</evidence>
<dbReference type="CDD" id="cd07906">
    <property type="entry name" value="Adenylation_DNA_ligase_LigD_LigC"/>
    <property type="match status" value="1"/>
</dbReference>
<dbReference type="PANTHER" id="PTHR45674">
    <property type="entry name" value="DNA LIGASE 1/3 FAMILY MEMBER"/>
    <property type="match status" value="1"/>
</dbReference>
<dbReference type="InterPro" id="IPR012310">
    <property type="entry name" value="DNA_ligase_ATP-dep_cent"/>
</dbReference>
<feature type="domain" description="ATP-dependent DNA ligase family profile" evidence="9">
    <location>
        <begin position="93"/>
        <end position="184"/>
    </location>
</feature>
<dbReference type="GO" id="GO:0003910">
    <property type="term" value="F:DNA ligase (ATP) activity"/>
    <property type="evidence" value="ECO:0007669"/>
    <property type="project" value="UniProtKB-EC"/>
</dbReference>
<evidence type="ECO:0000256" key="4">
    <source>
        <dbReference type="ARBA" id="ARBA00022763"/>
    </source>
</evidence>
<name>A0ABT9WNP5_9BACI</name>
<organism evidence="10 11">
    <name type="scientific">Bacillus chungangensis</name>
    <dbReference type="NCBI Taxonomy" id="587633"/>
    <lineage>
        <taxon>Bacteria</taxon>
        <taxon>Bacillati</taxon>
        <taxon>Bacillota</taxon>
        <taxon>Bacilli</taxon>
        <taxon>Bacillales</taxon>
        <taxon>Bacillaceae</taxon>
        <taxon>Bacillus</taxon>
    </lineage>
</organism>
<dbReference type="PANTHER" id="PTHR45674:SF13">
    <property type="entry name" value="DNA LIGASE-RELATED"/>
    <property type="match status" value="1"/>
</dbReference>
<evidence type="ECO:0000256" key="7">
    <source>
        <dbReference type="ARBA" id="ARBA00023306"/>
    </source>
</evidence>
<dbReference type="InterPro" id="IPR050191">
    <property type="entry name" value="ATP-dep_DNA_ligase"/>
</dbReference>
<dbReference type="Gene3D" id="3.30.1490.70">
    <property type="match status" value="1"/>
</dbReference>
<protein>
    <submittedName>
        <fullName evidence="10">DNA ligase-1</fullName>
        <ecNumber evidence="10">6.5.1.1</ecNumber>
        <ecNumber evidence="10">6.5.1.6</ecNumber>
        <ecNumber evidence="10">6.5.1.7</ecNumber>
    </submittedName>
</protein>
<dbReference type="PROSITE" id="PS50160">
    <property type="entry name" value="DNA_LIGASE_A3"/>
    <property type="match status" value="1"/>
</dbReference>